<dbReference type="AlphaFoldDB" id="A0A841SQG9"/>
<evidence type="ECO:0000256" key="1">
    <source>
        <dbReference type="ARBA" id="ARBA00004288"/>
    </source>
</evidence>
<dbReference type="EMBL" id="JACJVQ010000005">
    <property type="protein sequence ID" value="MBB6633442.1"/>
    <property type="molecule type" value="Genomic_DNA"/>
</dbReference>
<keyword evidence="3" id="KW-0749">Sporulation</keyword>
<proteinExistence type="inferred from homology"/>
<evidence type="ECO:0000256" key="2">
    <source>
        <dbReference type="ARBA" id="ARBA00006573"/>
    </source>
</evidence>
<keyword evidence="5" id="KW-1185">Reference proteome</keyword>
<gene>
    <name evidence="4" type="ORF">H7B67_04905</name>
</gene>
<dbReference type="GO" id="GO:0030435">
    <property type="term" value="P:sporulation resulting in formation of a cellular spore"/>
    <property type="evidence" value="ECO:0007669"/>
    <property type="project" value="UniProtKB-KW"/>
</dbReference>
<dbReference type="Pfam" id="PF08141">
    <property type="entry name" value="SspH"/>
    <property type="match status" value="1"/>
</dbReference>
<accession>A0A841SQG9</accession>
<sequence>MNAQRAAEIFSSKDTIEVELEGQPVWIENVDEANGMATVQIGAKPTNTKTVSVERLKEH</sequence>
<dbReference type="HAMAP" id="MF_00667">
    <property type="entry name" value="SspH"/>
    <property type="match status" value="1"/>
</dbReference>
<name>A0A841SQG9_9BACL</name>
<evidence type="ECO:0000313" key="4">
    <source>
        <dbReference type="EMBL" id="MBB6633442.1"/>
    </source>
</evidence>
<dbReference type="GO" id="GO:0042601">
    <property type="term" value="C:endospore-forming forespore"/>
    <property type="evidence" value="ECO:0007669"/>
    <property type="project" value="InterPro"/>
</dbReference>
<reference evidence="4 5" key="1">
    <citation type="submission" date="2020-08" db="EMBL/GenBank/DDBJ databases">
        <title>Cohnella phylogeny.</title>
        <authorList>
            <person name="Dunlap C."/>
        </authorList>
    </citation>
    <scope>NUCLEOTIDE SEQUENCE [LARGE SCALE GENOMIC DNA]</scope>
    <source>
        <strain evidence="4 5">DSM 25241</strain>
    </source>
</reference>
<evidence type="ECO:0000256" key="3">
    <source>
        <dbReference type="ARBA" id="ARBA00022969"/>
    </source>
</evidence>
<organism evidence="4 5">
    <name type="scientific">Cohnella thailandensis</name>
    <dbReference type="NCBI Taxonomy" id="557557"/>
    <lineage>
        <taxon>Bacteria</taxon>
        <taxon>Bacillati</taxon>
        <taxon>Bacillota</taxon>
        <taxon>Bacilli</taxon>
        <taxon>Bacillales</taxon>
        <taxon>Paenibacillaceae</taxon>
        <taxon>Cohnella</taxon>
    </lineage>
</organism>
<evidence type="ECO:0000313" key="5">
    <source>
        <dbReference type="Proteomes" id="UP000535838"/>
    </source>
</evidence>
<dbReference type="NCBIfam" id="TIGR02861">
    <property type="entry name" value="SASP_H"/>
    <property type="match status" value="1"/>
</dbReference>
<dbReference type="GO" id="GO:0030436">
    <property type="term" value="P:asexual sporulation"/>
    <property type="evidence" value="ECO:0007669"/>
    <property type="project" value="InterPro"/>
</dbReference>
<dbReference type="Proteomes" id="UP000535838">
    <property type="component" value="Unassembled WGS sequence"/>
</dbReference>
<comment type="similarity">
    <text evidence="2">Belongs to the SspH family.</text>
</comment>
<dbReference type="RefSeq" id="WP_185118686.1">
    <property type="nucleotide sequence ID" value="NZ_JACJVQ010000005.1"/>
</dbReference>
<comment type="subcellular location">
    <subcellularLocation>
        <location evidence="1">Spore core</location>
    </subcellularLocation>
</comment>
<protein>
    <submittedName>
        <fullName evidence="4">H-type small acid-soluble spore protein</fullName>
    </submittedName>
</protein>
<dbReference type="InterPro" id="IPR012610">
    <property type="entry name" value="SASP_SspH"/>
</dbReference>
<comment type="caution">
    <text evidence="4">The sequence shown here is derived from an EMBL/GenBank/DDBJ whole genome shotgun (WGS) entry which is preliminary data.</text>
</comment>